<dbReference type="WBParaSite" id="nRc.2.0.1.t27709-RA">
    <property type="protein sequence ID" value="nRc.2.0.1.t27709-RA"/>
    <property type="gene ID" value="nRc.2.0.1.g27709"/>
</dbReference>
<organism evidence="1 2">
    <name type="scientific">Romanomermis culicivorax</name>
    <name type="common">Nematode worm</name>
    <dbReference type="NCBI Taxonomy" id="13658"/>
    <lineage>
        <taxon>Eukaryota</taxon>
        <taxon>Metazoa</taxon>
        <taxon>Ecdysozoa</taxon>
        <taxon>Nematoda</taxon>
        <taxon>Enoplea</taxon>
        <taxon>Dorylaimia</taxon>
        <taxon>Mermithida</taxon>
        <taxon>Mermithoidea</taxon>
        <taxon>Mermithidae</taxon>
        <taxon>Romanomermis</taxon>
    </lineage>
</organism>
<sequence>MVFLNLENTTLHAAKTLEETEVRKLHSFCFQKQQHNPRLTNKKQATIYKKGEYPPVPLHLTQGICFVADLSYAARWLAIYRFGLLQYSKTRVARDLKRESKR</sequence>
<reference evidence="2" key="1">
    <citation type="submission" date="2022-11" db="UniProtKB">
        <authorList>
            <consortium name="WormBaseParasite"/>
        </authorList>
    </citation>
    <scope>IDENTIFICATION</scope>
</reference>
<evidence type="ECO:0000313" key="2">
    <source>
        <dbReference type="WBParaSite" id="nRc.2.0.1.t27709-RA"/>
    </source>
</evidence>
<name>A0A915JN94_ROMCU</name>
<proteinExistence type="predicted"/>
<accession>A0A915JN94</accession>
<keyword evidence="1" id="KW-1185">Reference proteome</keyword>
<evidence type="ECO:0000313" key="1">
    <source>
        <dbReference type="Proteomes" id="UP000887565"/>
    </source>
</evidence>
<dbReference type="AlphaFoldDB" id="A0A915JN94"/>
<protein>
    <submittedName>
        <fullName evidence="2">Uncharacterized protein</fullName>
    </submittedName>
</protein>
<dbReference type="Proteomes" id="UP000887565">
    <property type="component" value="Unplaced"/>
</dbReference>